<dbReference type="NCBIfam" id="TIGR03162">
    <property type="entry name" value="ribazole_cobC"/>
    <property type="match status" value="1"/>
</dbReference>
<dbReference type="AlphaFoldDB" id="A0A5Q2N051"/>
<dbReference type="InterPro" id="IPR003094">
    <property type="entry name" value="6Pfruct_kin"/>
</dbReference>
<dbReference type="SUPFAM" id="SSF53254">
    <property type="entry name" value="Phosphoglycerate mutase-like"/>
    <property type="match status" value="1"/>
</dbReference>
<dbReference type="Gene3D" id="3.40.50.1240">
    <property type="entry name" value="Phosphoglycerate mutase-like"/>
    <property type="match status" value="1"/>
</dbReference>
<dbReference type="GO" id="GO:0043755">
    <property type="term" value="F:alpha-ribazole phosphatase activity"/>
    <property type="evidence" value="ECO:0007669"/>
    <property type="project" value="UniProtKB-UniRule"/>
</dbReference>
<dbReference type="InterPro" id="IPR013078">
    <property type="entry name" value="His_Pase_superF_clade-1"/>
</dbReference>
<dbReference type="InterPro" id="IPR050275">
    <property type="entry name" value="PGM_Phosphatase"/>
</dbReference>
<dbReference type="SMART" id="SM00855">
    <property type="entry name" value="PGAM"/>
    <property type="match status" value="1"/>
</dbReference>
<dbReference type="RefSeq" id="WP_153724379.1">
    <property type="nucleotide sequence ID" value="NZ_CP045875.1"/>
</dbReference>
<proteinExistence type="predicted"/>
<dbReference type="GO" id="GO:0009236">
    <property type="term" value="P:cobalamin biosynthetic process"/>
    <property type="evidence" value="ECO:0007669"/>
    <property type="project" value="UniProtKB-UniRule"/>
</dbReference>
<evidence type="ECO:0000256" key="2">
    <source>
        <dbReference type="ARBA" id="ARBA00023235"/>
    </source>
</evidence>
<dbReference type="PANTHER" id="PTHR48100:SF1">
    <property type="entry name" value="HISTIDINE PHOSPHATASE FAMILY PROTEIN-RELATED"/>
    <property type="match status" value="1"/>
</dbReference>
<reference evidence="7" key="1">
    <citation type="submission" date="2019-11" db="EMBL/GenBank/DDBJ databases">
        <title>Genome sequence of Heliorestis convoluta strain HH, an alkaliphilic and minimalistic phototrophic bacterium from a soda lake in Egypt.</title>
        <authorList>
            <person name="Dewey E.D."/>
            <person name="Stokes L.M."/>
            <person name="Burchell B.M."/>
            <person name="Shaffer K.N."/>
            <person name="Huntington A.M."/>
            <person name="Baker J.M."/>
            <person name="Nadendla S."/>
            <person name="Giglio M.G."/>
            <person name="Touchman J.W."/>
            <person name="Blankenship R.E."/>
            <person name="Madigan M.T."/>
            <person name="Sattley W.M."/>
        </authorList>
    </citation>
    <scope>NUCLEOTIDE SEQUENCE [LARGE SCALE GENOMIC DNA]</scope>
    <source>
        <strain evidence="7">HH</strain>
    </source>
</reference>
<accession>A0A5Q2N051</accession>
<feature type="binding site" evidence="5">
    <location>
        <position position="58"/>
    </location>
    <ligand>
        <name>substrate</name>
    </ligand>
</feature>
<dbReference type="InterPro" id="IPR001345">
    <property type="entry name" value="PG/BPGM_mutase_AS"/>
</dbReference>
<dbReference type="GO" id="GO:0005737">
    <property type="term" value="C:cytoplasm"/>
    <property type="evidence" value="ECO:0007669"/>
    <property type="project" value="TreeGrafter"/>
</dbReference>
<dbReference type="OrthoDB" id="9781415at2"/>
<feature type="active site" description="Tele-phosphohistidine intermediate" evidence="4">
    <location>
        <position position="9"/>
    </location>
</feature>
<sequence>MTKVYLIRHGETEWNLNRRYQGHSDIALSEQGRYQAQQLLRRLAHENIDVLYASDLGRAVETAQIIASAHQKEVQLDQRFRECHFGQWEGLTFPEIEKAYPQEIETWRKRPGQLLVPGGESFALLQVRAYEALLDVVAKHKGENIAIVAHGGTIRTLLCAILDLDLDRAWQLKQDNTALNIISFYDDQTVIECINDTTHLLVGAFPQCENKVE</sequence>
<dbReference type="GO" id="GO:0006003">
    <property type="term" value="P:fructose 2,6-bisphosphate metabolic process"/>
    <property type="evidence" value="ECO:0007669"/>
    <property type="project" value="InterPro"/>
</dbReference>
<evidence type="ECO:0000256" key="3">
    <source>
        <dbReference type="NCBIfam" id="TIGR03162"/>
    </source>
</evidence>
<dbReference type="PROSITE" id="PS00175">
    <property type="entry name" value="PG_MUTASE"/>
    <property type="match status" value="1"/>
</dbReference>
<dbReference type="CDD" id="cd07067">
    <property type="entry name" value="HP_PGM_like"/>
    <property type="match status" value="1"/>
</dbReference>
<dbReference type="PANTHER" id="PTHR48100">
    <property type="entry name" value="BROAD-SPECIFICITY PHOSPHATASE YOR283W-RELATED"/>
    <property type="match status" value="1"/>
</dbReference>
<keyword evidence="7" id="KW-1185">Reference proteome</keyword>
<dbReference type="KEGG" id="hcv:FTV88_0708"/>
<keyword evidence="1" id="KW-0324">Glycolysis</keyword>
<organism evidence="6 7">
    <name type="scientific">Heliorestis convoluta</name>
    <dbReference type="NCBI Taxonomy" id="356322"/>
    <lineage>
        <taxon>Bacteria</taxon>
        <taxon>Bacillati</taxon>
        <taxon>Bacillota</taxon>
        <taxon>Clostridia</taxon>
        <taxon>Eubacteriales</taxon>
        <taxon>Heliobacteriaceae</taxon>
        <taxon>Heliorestis</taxon>
    </lineage>
</organism>
<protein>
    <recommendedName>
        <fullName evidence="3">Alpha-ribazole phosphatase</fullName>
        <ecNumber evidence="3">3.1.3.73</ecNumber>
    </recommendedName>
</protein>
<dbReference type="EC" id="3.1.3.73" evidence="3"/>
<dbReference type="GO" id="GO:0005524">
    <property type="term" value="F:ATP binding"/>
    <property type="evidence" value="ECO:0007669"/>
    <property type="project" value="InterPro"/>
</dbReference>
<evidence type="ECO:0000256" key="1">
    <source>
        <dbReference type="ARBA" id="ARBA00023152"/>
    </source>
</evidence>
<feature type="binding site" evidence="5">
    <location>
        <begin position="8"/>
        <end position="15"/>
    </location>
    <ligand>
        <name>substrate</name>
    </ligand>
</feature>
<keyword evidence="2" id="KW-0413">Isomerase</keyword>
<evidence type="ECO:0000313" key="7">
    <source>
        <dbReference type="Proteomes" id="UP000366051"/>
    </source>
</evidence>
<evidence type="ECO:0000256" key="4">
    <source>
        <dbReference type="PIRSR" id="PIRSR613078-1"/>
    </source>
</evidence>
<dbReference type="Pfam" id="PF00300">
    <property type="entry name" value="His_Phos_1"/>
    <property type="match status" value="1"/>
</dbReference>
<gene>
    <name evidence="6" type="primary">cobC</name>
    <name evidence="6" type="ORF">FTV88_0708</name>
</gene>
<evidence type="ECO:0000313" key="6">
    <source>
        <dbReference type="EMBL" id="QGG46886.1"/>
    </source>
</evidence>
<dbReference type="Proteomes" id="UP000366051">
    <property type="component" value="Chromosome"/>
</dbReference>
<dbReference type="EMBL" id="CP045875">
    <property type="protein sequence ID" value="QGG46886.1"/>
    <property type="molecule type" value="Genomic_DNA"/>
</dbReference>
<dbReference type="PRINTS" id="PR00991">
    <property type="entry name" value="6PFRUCTKNASE"/>
</dbReference>
<dbReference type="InterPro" id="IPR029033">
    <property type="entry name" value="His_PPase_superfam"/>
</dbReference>
<evidence type="ECO:0000256" key="5">
    <source>
        <dbReference type="PIRSR" id="PIRSR613078-2"/>
    </source>
</evidence>
<dbReference type="InterPro" id="IPR017578">
    <property type="entry name" value="Ribazole_CobC"/>
</dbReference>
<keyword evidence="6" id="KW-0378">Hydrolase</keyword>
<name>A0A5Q2N051_9FIRM</name>
<feature type="active site" description="Proton donor/acceptor" evidence="4">
    <location>
        <position position="82"/>
    </location>
</feature>